<dbReference type="AGR" id="MGI:2444398"/>
<name>Q8BQ66_MOUSE</name>
<sequence>GRRRARPDAAGAARRRGSLRKRPALPRPPVPGAAAPLDPAWACRGHERAGATGGDGAGRGGGAAATADRRRERGRGGGGSGGPGLGAGPPEECLLGGRGGGSGGVGDDGGRRRWLQGAGADLRAAAGLPHPGRVPAGEAPRPHRPFPAALGGRCRRGRRGGRRAAQRGPGQSRPPAAAQPGHVSVEDGGEVLQRPVQGHHGVCGGLQVDAGDLLPLARCRPLDLQTGPEAGDVAGAEVGASLSVSELGSPVGLTNRHKHTHTRVREGAGPGPGGRR</sequence>
<feature type="compositionally biased region" description="Gly residues" evidence="1">
    <location>
        <begin position="51"/>
        <end position="63"/>
    </location>
</feature>
<dbReference type="OrthoDB" id="21449at2759"/>
<dbReference type="MGI" id="MGI:2444398">
    <property type="gene designation" value="Brd10"/>
</dbReference>
<evidence type="ECO:0000313" key="2">
    <source>
        <dbReference type="EMBL" id="BAC34631.1"/>
    </source>
</evidence>
<feature type="region of interest" description="Disordered" evidence="1">
    <location>
        <begin position="247"/>
        <end position="276"/>
    </location>
</feature>
<feature type="compositionally biased region" description="Gly residues" evidence="1">
    <location>
        <begin position="96"/>
        <end position="107"/>
    </location>
</feature>
<feature type="compositionally biased region" description="Gly residues" evidence="1">
    <location>
        <begin position="76"/>
        <end position="87"/>
    </location>
</feature>
<proteinExistence type="evidence at transcript level"/>
<reference evidence="2" key="3">
    <citation type="journal article" date="2000" name="Genome Res.">
        <title>RIKEN integrated sequence analysis (RISA) system--384-format sequencing pipeline with 384 multicapillary sequencer.</title>
        <authorList>
            <person name="Shibata K."/>
            <person name="Itoh M."/>
            <person name="Aizawa K."/>
            <person name="Nagaoka S."/>
            <person name="Sasaki N."/>
            <person name="Carninci P."/>
            <person name="Konno H."/>
            <person name="Akiyama J."/>
            <person name="Nishi K."/>
            <person name="Kitsunai T."/>
            <person name="Tashiro H."/>
            <person name="Itoh M."/>
            <person name="Sumi N."/>
            <person name="Ishii Y."/>
            <person name="Nakamura S."/>
            <person name="Hazama M."/>
            <person name="Nishine T."/>
            <person name="Harada A."/>
            <person name="Yamamoto R."/>
            <person name="Matsumoto H."/>
            <person name="Sakaguchi S."/>
            <person name="Ikegami T."/>
            <person name="Kashiwagi K."/>
            <person name="Fujiwake S."/>
            <person name="Inoue K."/>
            <person name="Togawa Y."/>
            <person name="Izawa M."/>
            <person name="Ohara E."/>
            <person name="Watahiki M."/>
            <person name="Yoneda Y."/>
            <person name="Ishikawa T."/>
            <person name="Ozawa K."/>
            <person name="Tanaka T."/>
            <person name="Matsuura S."/>
            <person name="Kawai J."/>
            <person name="Okazaki Y."/>
            <person name="Muramatsu M."/>
            <person name="Inoue Y."/>
            <person name="Kira A."/>
            <person name="Hayashizaki Y."/>
        </authorList>
    </citation>
    <scope>NUCLEOTIDE SEQUENCE</scope>
    <source>
        <strain evidence="2">C57BL/6J</strain>
        <tissue evidence="2">Spinal ganglion</tissue>
    </source>
</reference>
<feature type="compositionally biased region" description="Basic residues" evidence="1">
    <location>
        <begin position="13"/>
        <end position="24"/>
    </location>
</feature>
<gene>
    <name evidence="3" type="primary">Brd10</name>
    <name evidence="3" type="synonym">9930021J03Rik</name>
</gene>
<reference evidence="2" key="7">
    <citation type="journal article" date="2005" name="Science">
        <title>The Transcriptional Landscape of the Mammalian Genome.</title>
        <authorList>
            <consortium name="The FANTOM Consortium"/>
            <consortium name="Riken Genome Exploration Research Group and Genome Science Group (Genome Network Project Core Group)"/>
        </authorList>
    </citation>
    <scope>NUCLEOTIDE SEQUENCE</scope>
    <source>
        <strain evidence="2">C57BL/6J</strain>
        <tissue evidence="2">Spinal ganglion</tissue>
    </source>
</reference>
<feature type="compositionally biased region" description="Basic residues" evidence="1">
    <location>
        <begin position="153"/>
        <end position="165"/>
    </location>
</feature>
<organism evidence="2">
    <name type="scientific">Mus musculus</name>
    <name type="common">Mouse</name>
    <dbReference type="NCBI Taxonomy" id="10090"/>
    <lineage>
        <taxon>Eukaryota</taxon>
        <taxon>Metazoa</taxon>
        <taxon>Chordata</taxon>
        <taxon>Craniata</taxon>
        <taxon>Vertebrata</taxon>
        <taxon>Euteleostomi</taxon>
        <taxon>Mammalia</taxon>
        <taxon>Eutheria</taxon>
        <taxon>Euarchontoglires</taxon>
        <taxon>Glires</taxon>
        <taxon>Rodentia</taxon>
        <taxon>Myomorpha</taxon>
        <taxon>Muroidea</taxon>
        <taxon>Muridae</taxon>
        <taxon>Murinae</taxon>
        <taxon>Mus</taxon>
        <taxon>Mus</taxon>
    </lineage>
</organism>
<evidence type="ECO:0000256" key="1">
    <source>
        <dbReference type="SAM" id="MobiDB-lite"/>
    </source>
</evidence>
<reference evidence="2" key="5">
    <citation type="submission" date="2001-07" db="EMBL/GenBank/DDBJ databases">
        <authorList>
            <person name="Adachi J."/>
            <person name="Aizawa K."/>
            <person name="Akimura T."/>
            <person name="Arakawa T."/>
            <person name="Bono H."/>
            <person name="Carninci P."/>
            <person name="Fukuda S."/>
            <person name="Furuno M."/>
            <person name="Hanagaki T."/>
            <person name="Hara A."/>
            <person name="Hashizume W."/>
            <person name="Hayashida K."/>
            <person name="Hayatsu N."/>
            <person name="Hiramoto K."/>
            <person name="Hiraoka T."/>
            <person name="Hirozane T."/>
            <person name="Hori F."/>
            <person name="Imotani K."/>
            <person name="Ishii Y."/>
            <person name="Itoh M."/>
            <person name="Kagawa I."/>
            <person name="Kasukawa T."/>
            <person name="Katoh H."/>
            <person name="Kawai J."/>
            <person name="Kojima Y."/>
            <person name="Kondo S."/>
            <person name="Konno H."/>
            <person name="Kouda M."/>
            <person name="Koya S."/>
            <person name="Kurihara C."/>
            <person name="Matsuyama T."/>
            <person name="Miyazaki A."/>
            <person name="Murata M."/>
            <person name="Nakamura M."/>
            <person name="Nishi K."/>
            <person name="Nomura K."/>
            <person name="Numazaki R."/>
            <person name="Ohno M."/>
            <person name="Ohsato N."/>
            <person name="Okazaki Y."/>
            <person name="Saito R."/>
            <person name="Saitoh H."/>
            <person name="Sakai C."/>
            <person name="Sakai K."/>
            <person name="Sakazume N."/>
            <person name="Sano H."/>
            <person name="Sasaki D."/>
            <person name="Shibata K."/>
            <person name="Shinagawa A."/>
            <person name="Shiraki T."/>
            <person name="Sogabe Y."/>
            <person name="Tagami M."/>
            <person name="Tagawa A."/>
            <person name="Takahashi F."/>
            <person name="Takaku-Akahira S."/>
            <person name="Takeda Y."/>
            <person name="Tanaka T."/>
            <person name="Tomaru A."/>
            <person name="Toya T."/>
            <person name="Yasunishi A."/>
            <person name="Muramatsu M."/>
            <person name="Hayashizaki Y."/>
        </authorList>
    </citation>
    <scope>NUCLEOTIDE SEQUENCE</scope>
    <source>
        <strain evidence="2">C57BL/6J</strain>
        <tissue evidence="2">Spinal ganglion</tissue>
    </source>
</reference>
<reference evidence="2" key="8">
    <citation type="journal article" date="2005" name="Science">
        <title>Antisense Transcription in the Mammalian Transcriptome.</title>
        <authorList>
            <consortium name="RIKEN Genome Exploration Research Group and Genome Science Group (Genome Network Project Core Group) and the FANTOM Consortium"/>
        </authorList>
    </citation>
    <scope>NUCLEOTIDE SEQUENCE</scope>
    <source>
        <strain evidence="2">C57BL/6J</strain>
        <tissue evidence="2">Spinal ganglion</tissue>
    </source>
</reference>
<evidence type="ECO:0000313" key="3">
    <source>
        <dbReference type="MGI" id="MGI:2444398"/>
    </source>
</evidence>
<reference evidence="2" key="2">
    <citation type="journal article" date="2000" name="Genome Res.">
        <title>Normalization and subtraction of cap-trapper-selected cDNAs to prepare full-length cDNA libraries for rapid discovery of new genes.</title>
        <authorList>
            <person name="Carninci P."/>
            <person name="Shibata Y."/>
            <person name="Hayatsu N."/>
            <person name="Sugahara Y."/>
            <person name="Shibata K."/>
            <person name="Itoh M."/>
            <person name="Konno H."/>
            <person name="Okazaki Y."/>
            <person name="Muramatsu M."/>
            <person name="Hayashizaki Y."/>
        </authorList>
    </citation>
    <scope>NUCLEOTIDE SEQUENCE</scope>
    <source>
        <strain evidence="2">C57BL/6J</strain>
        <tissue evidence="2">Spinal ganglion</tissue>
    </source>
</reference>
<dbReference type="AlphaFoldDB" id="Q8BQ66"/>
<reference evidence="2" key="1">
    <citation type="journal article" date="1999" name="Methods Enzymol.">
        <title>High-efficiency full-length cDNA cloning.</title>
        <authorList>
            <person name="Carninci P."/>
            <person name="Hayashizaki Y."/>
        </authorList>
    </citation>
    <scope>NUCLEOTIDE SEQUENCE</scope>
    <source>
        <strain evidence="2">C57BL/6J</strain>
        <tissue evidence="2">Spinal ganglion</tissue>
    </source>
</reference>
<feature type="region of interest" description="Disordered" evidence="1">
    <location>
        <begin position="1"/>
        <end position="200"/>
    </location>
</feature>
<feature type="non-terminal residue" evidence="2">
    <location>
        <position position="1"/>
    </location>
</feature>
<protein>
    <submittedName>
        <fullName evidence="2">Uncharacterized protein</fullName>
    </submittedName>
</protein>
<feature type="compositionally biased region" description="Low complexity" evidence="1">
    <location>
        <begin position="115"/>
        <end position="128"/>
    </location>
</feature>
<reference evidence="2" key="4">
    <citation type="journal article" date="2001" name="Nature">
        <title>Functional annotation of a full-length mouse cDNA collection.</title>
        <authorList>
            <consortium name="The RIKEN Genome Exploration Research Group Phase II Team and the FANTOM Consortium"/>
        </authorList>
    </citation>
    <scope>NUCLEOTIDE SEQUENCE</scope>
    <source>
        <strain evidence="2">C57BL/6J</strain>
        <tissue evidence="2">Spinal ganglion</tissue>
    </source>
</reference>
<reference evidence="2" key="6">
    <citation type="journal article" date="2002" name="Nature">
        <title>Analysis of the mouse transcriptome based on functional annotation of 60,770 full-length cDNAs.</title>
        <authorList>
            <consortium name="The FANTOM Consortium and the RIKEN Genome Exploration Research Group Phase I and II Team"/>
        </authorList>
    </citation>
    <scope>NUCLEOTIDE SEQUENCE</scope>
    <source>
        <strain evidence="2">C57BL/6J</strain>
        <tissue evidence="2">Spinal ganglion</tissue>
    </source>
</reference>
<accession>Q8BQ66</accession>
<dbReference type="EMBL" id="AK051413">
    <property type="protein sequence ID" value="BAC34631.1"/>
    <property type="molecule type" value="mRNA"/>
</dbReference>